<feature type="compositionally biased region" description="Low complexity" evidence="1">
    <location>
        <begin position="430"/>
        <end position="442"/>
    </location>
</feature>
<feature type="compositionally biased region" description="Basic residues" evidence="1">
    <location>
        <begin position="194"/>
        <end position="204"/>
    </location>
</feature>
<feature type="compositionally biased region" description="Basic residues" evidence="1">
    <location>
        <begin position="1557"/>
        <end position="1570"/>
    </location>
</feature>
<organism evidence="2 3">
    <name type="scientific">Homarus americanus</name>
    <name type="common">American lobster</name>
    <dbReference type="NCBI Taxonomy" id="6706"/>
    <lineage>
        <taxon>Eukaryota</taxon>
        <taxon>Metazoa</taxon>
        <taxon>Ecdysozoa</taxon>
        <taxon>Arthropoda</taxon>
        <taxon>Crustacea</taxon>
        <taxon>Multicrustacea</taxon>
        <taxon>Malacostraca</taxon>
        <taxon>Eumalacostraca</taxon>
        <taxon>Eucarida</taxon>
        <taxon>Decapoda</taxon>
        <taxon>Pleocyemata</taxon>
        <taxon>Astacidea</taxon>
        <taxon>Nephropoidea</taxon>
        <taxon>Nephropidae</taxon>
        <taxon>Homarus</taxon>
    </lineage>
</organism>
<feature type="compositionally biased region" description="Basic and acidic residues" evidence="1">
    <location>
        <begin position="362"/>
        <end position="422"/>
    </location>
</feature>
<dbReference type="EMBL" id="JAHLQT010025116">
    <property type="protein sequence ID" value="KAG7164558.1"/>
    <property type="molecule type" value="Genomic_DNA"/>
</dbReference>
<feature type="compositionally biased region" description="Low complexity" evidence="1">
    <location>
        <begin position="280"/>
        <end position="307"/>
    </location>
</feature>
<feature type="compositionally biased region" description="Polar residues" evidence="1">
    <location>
        <begin position="754"/>
        <end position="773"/>
    </location>
</feature>
<keyword evidence="3" id="KW-1185">Reference proteome</keyword>
<name>A0A8J5MUI5_HOMAM</name>
<feature type="compositionally biased region" description="Polar residues" evidence="1">
    <location>
        <begin position="447"/>
        <end position="458"/>
    </location>
</feature>
<evidence type="ECO:0000313" key="2">
    <source>
        <dbReference type="EMBL" id="KAG7164558.1"/>
    </source>
</evidence>
<feature type="region of interest" description="Disordered" evidence="1">
    <location>
        <begin position="1479"/>
        <end position="1642"/>
    </location>
</feature>
<dbReference type="Proteomes" id="UP000747542">
    <property type="component" value="Unassembled WGS sequence"/>
</dbReference>
<feature type="compositionally biased region" description="Polar residues" evidence="1">
    <location>
        <begin position="1095"/>
        <end position="1104"/>
    </location>
</feature>
<evidence type="ECO:0000313" key="3">
    <source>
        <dbReference type="Proteomes" id="UP000747542"/>
    </source>
</evidence>
<reference evidence="2" key="1">
    <citation type="journal article" date="2021" name="Sci. Adv.">
        <title>The American lobster genome reveals insights on longevity, neural, and immune adaptations.</title>
        <authorList>
            <person name="Polinski J.M."/>
            <person name="Zimin A.V."/>
            <person name="Clark K.F."/>
            <person name="Kohn A.B."/>
            <person name="Sadowski N."/>
            <person name="Timp W."/>
            <person name="Ptitsyn A."/>
            <person name="Khanna P."/>
            <person name="Romanova D.Y."/>
            <person name="Williams P."/>
            <person name="Greenwood S.J."/>
            <person name="Moroz L.L."/>
            <person name="Walt D.R."/>
            <person name="Bodnar A.G."/>
        </authorList>
    </citation>
    <scope>NUCLEOTIDE SEQUENCE</scope>
    <source>
        <strain evidence="2">GMGI-L3</strain>
    </source>
</reference>
<proteinExistence type="predicted"/>
<comment type="caution">
    <text evidence="2">The sequence shown here is derived from an EMBL/GenBank/DDBJ whole genome shotgun (WGS) entry which is preliminary data.</text>
</comment>
<feature type="compositionally biased region" description="Polar residues" evidence="1">
    <location>
        <begin position="1034"/>
        <end position="1047"/>
    </location>
</feature>
<evidence type="ECO:0000256" key="1">
    <source>
        <dbReference type="SAM" id="MobiDB-lite"/>
    </source>
</evidence>
<feature type="compositionally biased region" description="Low complexity" evidence="1">
    <location>
        <begin position="1295"/>
        <end position="1308"/>
    </location>
</feature>
<feature type="region of interest" description="Disordered" evidence="1">
    <location>
        <begin position="1284"/>
        <end position="1309"/>
    </location>
</feature>
<feature type="region of interest" description="Disordered" evidence="1">
    <location>
        <begin position="736"/>
        <end position="792"/>
    </location>
</feature>
<feature type="compositionally biased region" description="Low complexity" evidence="1">
    <location>
        <begin position="671"/>
        <end position="680"/>
    </location>
</feature>
<feature type="compositionally biased region" description="Basic and acidic residues" evidence="1">
    <location>
        <begin position="1613"/>
        <end position="1638"/>
    </location>
</feature>
<sequence>MLKWTLRNPSDAPTPPPPDARYQVRQAEVKLNLKDSNKCWLETQVKVAQVRSTSKISGSSIENGDVYRREHGKIMHGKENDSIFKRWMSTSHTHAEEDKKRKRHHKHIRCNPLDPLRLFSGEVTDSDTGSVYMRLDHTPAALQPRPQVLTTTGPNDPRRKPLVDISNGDYSDLRKHLQQQYISSTSITPSTTAHQHHRHYHHHHQTTELPQYLQQFAPTASPSYSHHHQHHYEGKALRVMGGPGYSHLTRPDPLGASASQVNLKPDHRLRSRSTSRSRSRSSSVSRNRPLAAVNSSLLTNSTVSNTSRGVTEGQSQSMLQESQGGRAPHASFKRHSIADIPTESSSFRGVWEIQKEKRGRSSSHERKREGSRDRSLLSMFSRDKRKESRVEEEREERNGRSGKERVEGRRASRERTKEEPIYEKVGGADTSSTNTSGSSLTSKRNKATSGSSITSRKSQNSYDNAIYMSMKDLRAQYRLDDTCDTGEYDGEHLYSSLHLRISPDPNKTPVHMRDHLYENMLYLPMTEMKSVLKKPLDRNRPLPEPPNFDDHELDDTCAFTSEPQKDIHKPVAIKISNDLIARFGKSPNDRQHPMPQYGLFIASHPSKKPCAVEDGQDTEPHKVSSQVKQTKVYKSTGQHVHINYTEKQSEPCIPLHNLRPPPPPPPRKCKSSQNNNNASKAKNKPKGQTKPKSDSHLPVIYENTRQEEDLSQSAKKRKLRHTMEIEFCFDDEDVPINRCSENSNAPETSPRCGNISSSDNPDSGVSEGITTPLISPLSAPRSPQTPRSDSLLGEPCTPLSLEELHTFTENGDKYISRENDEVSRNLTIFSNMSHDITDPRFLESVLKDSSHTRKSYAGQSSIVTEASVDDFFHYIYPFSLQQTNSSISYSNLESLYQTHVDCIETFRSNKSNDVSEILLSTVGKNLFSDSINKISTPNRDGSVHNTSISRRHSFAGLADISRRLSNIAFSDDTSLWGMEVSDHSESTLKKAKSLHCLSPPAHTSLLSTVPLMDSMAEILKDPESRRYSTLLVDSEQTSPNTSEQSEQWWRAREEEGGGRATKGSGRAGRDHGGQAAHPGSLTDSPATHHHPCQSVPAQHSPTLHSPTCNPTLALPVEMSGEQHLAAGHAGACYSVPLGPPSCEDSTRPDVSQWRSGCGVDLTVPSEVCERLTARQKRRQEESSYRLQRMLQDCTQPPLGNEPDGSVSADWSMEAVLDEVSTQDHYDLDAEICDTLDSPDSPDSQDVISLCTLDSDYADSIYLSPKLCEKIKQVSEEKMLARLRKSFRSKKEKRATTSTNTTDPPKTSTMPSKVGILMFVDNPMYLSPEVKKEAKIVSAQNNSVWYVGNPMYNSPEPNKLRTMNYEMRQKVLCEKENLRNSRLAKVVCQNISSRKPLSNIWLQSNPCYESPDTKNTEMKLNNLKISGGSLDDTYLTPIPVKHPKNFVPRPTVVPRLEDDKDILDRQKFLDHEYCTIPGDESDSWVSQSTTSRKSDSPVARRSLEFGLNKGKKSTKVSKAPITPSRIWRQTGKNQHSTPRKYQGTLEKNLDSGAPLGTRVHRTPRSVKRGKKNRDGQENKRNPSSPPPLPARPHPLHRHYENDRSTSTIGFEDTNDFHRRGLEDSPDLHRRGLDDLDDSSKFQLPPDGVYESISFLQGRGYSRGLVRSVSHASSYSHQRHRHEAHSTKGSSSVCSSPVAASYCSSRGNRSRCNSSVTKNGLGGSLGEGSLKARSKRTCTSIKKVTKKYRARDVLQGKGSIDGSMGSSVVQWVLQWFSGFFSGSVGSSVVQWFSGFFSGSVGSSVVQWVLQWFSGFFSGSVGSSVVQWVL</sequence>
<feature type="compositionally biased region" description="Pro residues" evidence="1">
    <location>
        <begin position="1582"/>
        <end position="1591"/>
    </location>
</feature>
<protein>
    <submittedName>
        <fullName evidence="2">Uncharacterized protein</fullName>
    </submittedName>
</protein>
<feature type="compositionally biased region" description="Basic residues" evidence="1">
    <location>
        <begin position="267"/>
        <end position="279"/>
    </location>
</feature>
<feature type="region of interest" description="Disordered" evidence="1">
    <location>
        <begin position="607"/>
        <end position="634"/>
    </location>
</feature>
<feature type="region of interest" description="Disordered" evidence="1">
    <location>
        <begin position="1"/>
        <end position="20"/>
    </location>
</feature>
<accession>A0A8J5MUI5</accession>
<feature type="region of interest" description="Disordered" evidence="1">
    <location>
        <begin position="188"/>
        <end position="207"/>
    </location>
</feature>
<feature type="compositionally biased region" description="Polar residues" evidence="1">
    <location>
        <begin position="308"/>
        <end position="323"/>
    </location>
</feature>
<gene>
    <name evidence="2" type="ORF">Hamer_G022657</name>
</gene>
<feature type="region of interest" description="Disordered" evidence="1">
    <location>
        <begin position="1030"/>
        <end position="1104"/>
    </location>
</feature>
<feature type="region of interest" description="Disordered" evidence="1">
    <location>
        <begin position="646"/>
        <end position="717"/>
    </location>
</feature>
<feature type="region of interest" description="Disordered" evidence="1">
    <location>
        <begin position="243"/>
        <end position="458"/>
    </location>
</feature>
<feature type="compositionally biased region" description="Polar residues" evidence="1">
    <location>
        <begin position="623"/>
        <end position="634"/>
    </location>
</feature>